<dbReference type="EC" id="2.4.1.11" evidence="3"/>
<dbReference type="PANTHER" id="PTHR12526">
    <property type="entry name" value="GLYCOSYLTRANSFERASE"/>
    <property type="match status" value="1"/>
</dbReference>
<dbReference type="Pfam" id="PF00534">
    <property type="entry name" value="Glycos_transf_1"/>
    <property type="match status" value="1"/>
</dbReference>
<dbReference type="CDD" id="cd03801">
    <property type="entry name" value="GT4_PimA-like"/>
    <property type="match status" value="1"/>
</dbReference>
<evidence type="ECO:0000259" key="2">
    <source>
        <dbReference type="Pfam" id="PF13439"/>
    </source>
</evidence>
<dbReference type="SUPFAM" id="SSF53756">
    <property type="entry name" value="UDP-Glycosyltransferase/glycogen phosphorylase"/>
    <property type="match status" value="1"/>
</dbReference>
<proteinExistence type="predicted"/>
<feature type="domain" description="Glycosyl transferase family 1" evidence="1">
    <location>
        <begin position="168"/>
        <end position="321"/>
    </location>
</feature>
<evidence type="ECO:0000259" key="1">
    <source>
        <dbReference type="Pfam" id="PF00534"/>
    </source>
</evidence>
<dbReference type="Pfam" id="PF13439">
    <property type="entry name" value="Glyco_transf_4"/>
    <property type="match status" value="1"/>
</dbReference>
<keyword evidence="3" id="KW-0328">Glycosyltransferase</keyword>
<protein>
    <submittedName>
        <fullName evidence="3">Glycogen synthase</fullName>
        <ecNumber evidence="3">2.4.1.11</ecNumber>
    </submittedName>
</protein>
<dbReference type="Gene3D" id="3.40.50.2000">
    <property type="entry name" value="Glycogen Phosphorylase B"/>
    <property type="match status" value="2"/>
</dbReference>
<keyword evidence="3" id="KW-0808">Transferase</keyword>
<dbReference type="PANTHER" id="PTHR12526:SF638">
    <property type="entry name" value="SPORE COAT PROTEIN SA"/>
    <property type="match status" value="1"/>
</dbReference>
<gene>
    <name evidence="3" type="ORF">CA13_15490</name>
</gene>
<reference evidence="3 4" key="1">
    <citation type="submission" date="2019-02" db="EMBL/GenBank/DDBJ databases">
        <title>Deep-cultivation of Planctomycetes and their phenomic and genomic characterization uncovers novel biology.</title>
        <authorList>
            <person name="Wiegand S."/>
            <person name="Jogler M."/>
            <person name="Boedeker C."/>
            <person name="Pinto D."/>
            <person name="Vollmers J."/>
            <person name="Rivas-Marin E."/>
            <person name="Kohn T."/>
            <person name="Peeters S.H."/>
            <person name="Heuer A."/>
            <person name="Rast P."/>
            <person name="Oberbeckmann S."/>
            <person name="Bunk B."/>
            <person name="Jeske O."/>
            <person name="Meyerdierks A."/>
            <person name="Storesund J.E."/>
            <person name="Kallscheuer N."/>
            <person name="Luecker S."/>
            <person name="Lage O.M."/>
            <person name="Pohl T."/>
            <person name="Merkel B.J."/>
            <person name="Hornburger P."/>
            <person name="Mueller R.-W."/>
            <person name="Bruemmer F."/>
            <person name="Labrenz M."/>
            <person name="Spormann A.M."/>
            <person name="Op Den Camp H."/>
            <person name="Overmann J."/>
            <person name="Amann R."/>
            <person name="Jetten M.S.M."/>
            <person name="Mascher T."/>
            <person name="Medema M.H."/>
            <person name="Devos D.P."/>
            <person name="Kaster A.-K."/>
            <person name="Ovreas L."/>
            <person name="Rohde M."/>
            <person name="Galperin M.Y."/>
            <person name="Jogler C."/>
        </authorList>
    </citation>
    <scope>NUCLEOTIDE SEQUENCE [LARGE SCALE GENOMIC DNA]</scope>
    <source>
        <strain evidence="3 4">CA13</strain>
    </source>
</reference>
<dbReference type="RefSeq" id="WP_419194026.1">
    <property type="nucleotide sequence ID" value="NZ_SJPJ01000001.1"/>
</dbReference>
<dbReference type="GO" id="GO:0004373">
    <property type="term" value="F:alpha-1,4-glucan glucosyltransferase (UDP-glucose donor) activity"/>
    <property type="evidence" value="ECO:0007669"/>
    <property type="project" value="UniProtKB-EC"/>
</dbReference>
<dbReference type="InterPro" id="IPR028098">
    <property type="entry name" value="Glyco_trans_4-like_N"/>
</dbReference>
<accession>A0A5C5YZH0</accession>
<dbReference type="EMBL" id="SJPJ01000001">
    <property type="protein sequence ID" value="TWT80136.1"/>
    <property type="molecule type" value="Genomic_DNA"/>
</dbReference>
<name>A0A5C5YZH0_9BACT</name>
<organism evidence="3 4">
    <name type="scientific">Novipirellula herctigrandis</name>
    <dbReference type="NCBI Taxonomy" id="2527986"/>
    <lineage>
        <taxon>Bacteria</taxon>
        <taxon>Pseudomonadati</taxon>
        <taxon>Planctomycetota</taxon>
        <taxon>Planctomycetia</taxon>
        <taxon>Pirellulales</taxon>
        <taxon>Pirellulaceae</taxon>
        <taxon>Novipirellula</taxon>
    </lineage>
</organism>
<comment type="caution">
    <text evidence="3">The sequence shown here is derived from an EMBL/GenBank/DDBJ whole genome shotgun (WGS) entry which is preliminary data.</text>
</comment>
<evidence type="ECO:0000313" key="3">
    <source>
        <dbReference type="EMBL" id="TWT80136.1"/>
    </source>
</evidence>
<feature type="domain" description="Glycosyltransferase subfamily 4-like N-terminal" evidence="2">
    <location>
        <begin position="26"/>
        <end position="149"/>
    </location>
</feature>
<dbReference type="Proteomes" id="UP000315010">
    <property type="component" value="Unassembled WGS sequence"/>
</dbReference>
<dbReference type="AlphaFoldDB" id="A0A5C5YZH0"/>
<evidence type="ECO:0000313" key="4">
    <source>
        <dbReference type="Proteomes" id="UP000315010"/>
    </source>
</evidence>
<dbReference type="InterPro" id="IPR001296">
    <property type="entry name" value="Glyco_trans_1"/>
</dbReference>
<keyword evidence="4" id="KW-1185">Reference proteome</keyword>
<sequence>MKVLVVLEEWGNGGTEQYVDVLYDTLSAALAESEFRLVLLSDKANLSVSSDRWGGPVEICGKEPSRKFRALRSIVNQQQPDIVHLHLYTSILPAILSLKPWSRVPVISTFHLPISQWSCRHQMGFRIAAAMCDRVIGASAFTADQLRKWIPDVIQASPPISVSNDASERKQSNAGRIKLVGCGRLETQKSWDTLIQAIDDLDECHRHNLQVEIIGDGTLRNHLQQQIDAFSLGSIVFLSGALPHDEAMKRVALADFFVLPSRFEGFGMSAVEAMMLGVPTITSDFPASAEYIDHGVTGHRFPIGDTDALAKLILWHVEHRDQSFAIGLAGQQHAIEHYQPQRIAAIYHNVYQSYLPKA</sequence>